<evidence type="ECO:0000313" key="2">
    <source>
        <dbReference type="Ensembl" id="ENSMALP00000010165.1"/>
    </source>
</evidence>
<reference evidence="2" key="1">
    <citation type="submission" date="2025-08" db="UniProtKB">
        <authorList>
            <consortium name="Ensembl"/>
        </authorList>
    </citation>
    <scope>IDENTIFICATION</scope>
</reference>
<organism evidence="2 3">
    <name type="scientific">Monopterus albus</name>
    <name type="common">Swamp eel</name>
    <dbReference type="NCBI Taxonomy" id="43700"/>
    <lineage>
        <taxon>Eukaryota</taxon>
        <taxon>Metazoa</taxon>
        <taxon>Chordata</taxon>
        <taxon>Craniata</taxon>
        <taxon>Vertebrata</taxon>
        <taxon>Euteleostomi</taxon>
        <taxon>Actinopterygii</taxon>
        <taxon>Neopterygii</taxon>
        <taxon>Teleostei</taxon>
        <taxon>Neoteleostei</taxon>
        <taxon>Acanthomorphata</taxon>
        <taxon>Anabantaria</taxon>
        <taxon>Synbranchiformes</taxon>
        <taxon>Synbranchidae</taxon>
        <taxon>Monopterus</taxon>
    </lineage>
</organism>
<accession>A0A3Q3J140</accession>
<name>A0A3Q3J140_MONAL</name>
<sequence length="75" mass="8411">GSLALKNRNSHSSDWRSHGNYKGRVNRTGASQRAAGLTSDTARGETERILLRLFLRWEPNAGGAEQFNVFTPDYF</sequence>
<proteinExistence type="predicted"/>
<dbReference type="Proteomes" id="UP000261600">
    <property type="component" value="Unplaced"/>
</dbReference>
<dbReference type="Ensembl" id="ENSMALT00000010383.1">
    <property type="protein sequence ID" value="ENSMALP00000010165.1"/>
    <property type="gene ID" value="ENSMALG00000007234.1"/>
</dbReference>
<reference evidence="2" key="2">
    <citation type="submission" date="2025-09" db="UniProtKB">
        <authorList>
            <consortium name="Ensembl"/>
        </authorList>
    </citation>
    <scope>IDENTIFICATION</scope>
</reference>
<dbReference type="AlphaFoldDB" id="A0A3Q3J140"/>
<keyword evidence="3" id="KW-1185">Reference proteome</keyword>
<feature type="region of interest" description="Disordered" evidence="1">
    <location>
        <begin position="1"/>
        <end position="41"/>
    </location>
</feature>
<protein>
    <submittedName>
        <fullName evidence="2">Uncharacterized protein</fullName>
    </submittedName>
</protein>
<evidence type="ECO:0000313" key="3">
    <source>
        <dbReference type="Proteomes" id="UP000261600"/>
    </source>
</evidence>
<evidence type="ECO:0000256" key="1">
    <source>
        <dbReference type="SAM" id="MobiDB-lite"/>
    </source>
</evidence>